<evidence type="ECO:0000313" key="6">
    <source>
        <dbReference type="EMBL" id="HJC35171.1"/>
    </source>
</evidence>
<dbReference type="Pfam" id="PF00551">
    <property type="entry name" value="Formyl_trans_N"/>
    <property type="match status" value="1"/>
</dbReference>
<evidence type="ECO:0000256" key="2">
    <source>
        <dbReference type="ARBA" id="ARBA00012254"/>
    </source>
</evidence>
<dbReference type="Proteomes" id="UP000823890">
    <property type="component" value="Unassembled WGS sequence"/>
</dbReference>
<name>A0A9D2NPL6_9FIRM</name>
<evidence type="ECO:0000256" key="4">
    <source>
        <dbReference type="ARBA" id="ARBA00022755"/>
    </source>
</evidence>
<comment type="pathway">
    <text evidence="1">Purine metabolism; IMP biosynthesis via de novo pathway; N(2)-formyl-N(1)-(5-phospho-D-ribosyl)glycinamide from N(1)-(5-phospho-D-ribosyl)glycinamide (10-formyl THF route): step 1/1.</text>
</comment>
<dbReference type="InterPro" id="IPR002376">
    <property type="entry name" value="Formyl_transf_N"/>
</dbReference>
<keyword evidence="3" id="KW-0808">Transferase</keyword>
<dbReference type="SUPFAM" id="SSF53328">
    <property type="entry name" value="Formyltransferase"/>
    <property type="match status" value="1"/>
</dbReference>
<evidence type="ECO:0000256" key="3">
    <source>
        <dbReference type="ARBA" id="ARBA00022679"/>
    </source>
</evidence>
<proteinExistence type="predicted"/>
<comment type="caution">
    <text evidence="6">The sequence shown here is derived from an EMBL/GenBank/DDBJ whole genome shotgun (WGS) entry which is preliminary data.</text>
</comment>
<accession>A0A9D2NPL6</accession>
<reference evidence="6" key="1">
    <citation type="journal article" date="2021" name="PeerJ">
        <title>Extensive microbial diversity within the chicken gut microbiome revealed by metagenomics and culture.</title>
        <authorList>
            <person name="Gilroy R."/>
            <person name="Ravi A."/>
            <person name="Getino M."/>
            <person name="Pursley I."/>
            <person name="Horton D.L."/>
            <person name="Alikhan N.F."/>
            <person name="Baker D."/>
            <person name="Gharbi K."/>
            <person name="Hall N."/>
            <person name="Watson M."/>
            <person name="Adriaenssens E.M."/>
            <person name="Foster-Nyarko E."/>
            <person name="Jarju S."/>
            <person name="Secka A."/>
            <person name="Antonio M."/>
            <person name="Oren A."/>
            <person name="Chaudhuri R.R."/>
            <person name="La Ragione R."/>
            <person name="Hildebrand F."/>
            <person name="Pallen M.J."/>
        </authorList>
    </citation>
    <scope>NUCLEOTIDE SEQUENCE</scope>
    <source>
        <strain evidence="6">ChiW19-954</strain>
    </source>
</reference>
<dbReference type="GO" id="GO:0004644">
    <property type="term" value="F:phosphoribosylglycinamide formyltransferase activity"/>
    <property type="evidence" value="ECO:0007669"/>
    <property type="project" value="UniProtKB-EC"/>
</dbReference>
<evidence type="ECO:0000313" key="7">
    <source>
        <dbReference type="Proteomes" id="UP000823890"/>
    </source>
</evidence>
<dbReference type="EMBL" id="DWWO01000138">
    <property type="protein sequence ID" value="HJC35171.1"/>
    <property type="molecule type" value="Genomic_DNA"/>
</dbReference>
<dbReference type="Gene3D" id="3.40.50.12230">
    <property type="match status" value="1"/>
</dbReference>
<dbReference type="PANTHER" id="PTHR43369">
    <property type="entry name" value="PHOSPHORIBOSYLGLYCINAMIDE FORMYLTRANSFERASE"/>
    <property type="match status" value="1"/>
</dbReference>
<dbReference type="AlphaFoldDB" id="A0A9D2NPL6"/>
<reference evidence="6" key="2">
    <citation type="submission" date="2021-04" db="EMBL/GenBank/DDBJ databases">
        <authorList>
            <person name="Gilroy R."/>
        </authorList>
    </citation>
    <scope>NUCLEOTIDE SEQUENCE</scope>
    <source>
        <strain evidence="6">ChiW19-954</strain>
    </source>
</reference>
<sequence length="233" mass="27396">MHTIHFIGISNGLKPRYILEEFFQCKTNIRNKEIYFITNEVDTEGETLVFCKKNNIKILMVDMNNTAAAINKVMKTHPEILISIGWSQKIPEDFLAIFQFAINCHGGLLPDYRGNNVYMHNYANLSEYYGTTIHYMNNRFDDGNIILQARAKLFLDETPLILHRRICEMTAQILPEAIRLVELGYMGEKQTGVARYFYKIDRIEMESLRQKNIENIRNGRKIQFGRYKEWNLQ</sequence>
<organism evidence="6 7">
    <name type="scientific">Candidatus Mediterraneibacter faecipullorum</name>
    <dbReference type="NCBI Taxonomy" id="2838670"/>
    <lineage>
        <taxon>Bacteria</taxon>
        <taxon>Bacillati</taxon>
        <taxon>Bacillota</taxon>
        <taxon>Clostridia</taxon>
        <taxon>Lachnospirales</taxon>
        <taxon>Lachnospiraceae</taxon>
        <taxon>Mediterraneibacter</taxon>
    </lineage>
</organism>
<dbReference type="InterPro" id="IPR036477">
    <property type="entry name" value="Formyl_transf_N_sf"/>
</dbReference>
<dbReference type="GO" id="GO:0006189">
    <property type="term" value="P:'de novo' IMP biosynthetic process"/>
    <property type="evidence" value="ECO:0007669"/>
    <property type="project" value="TreeGrafter"/>
</dbReference>
<gene>
    <name evidence="6" type="ORF">H9758_11390</name>
</gene>
<keyword evidence="4" id="KW-0658">Purine biosynthesis</keyword>
<evidence type="ECO:0000259" key="5">
    <source>
        <dbReference type="Pfam" id="PF00551"/>
    </source>
</evidence>
<dbReference type="GO" id="GO:0005737">
    <property type="term" value="C:cytoplasm"/>
    <property type="evidence" value="ECO:0007669"/>
    <property type="project" value="TreeGrafter"/>
</dbReference>
<evidence type="ECO:0000256" key="1">
    <source>
        <dbReference type="ARBA" id="ARBA00005054"/>
    </source>
</evidence>
<feature type="domain" description="Formyl transferase N-terminal" evidence="5">
    <location>
        <begin position="65"/>
        <end position="178"/>
    </location>
</feature>
<dbReference type="EC" id="2.1.2.2" evidence="2"/>
<protein>
    <recommendedName>
        <fullName evidence="2">phosphoribosylglycinamide formyltransferase 1</fullName>
        <ecNumber evidence="2">2.1.2.2</ecNumber>
    </recommendedName>
</protein>
<dbReference type="PANTHER" id="PTHR43369:SF2">
    <property type="entry name" value="PHOSPHORIBOSYLGLYCINAMIDE FORMYLTRANSFERASE"/>
    <property type="match status" value="1"/>
</dbReference>